<feature type="compositionally biased region" description="Pro residues" evidence="1">
    <location>
        <begin position="227"/>
        <end position="238"/>
    </location>
</feature>
<evidence type="ECO:0008006" key="5">
    <source>
        <dbReference type="Google" id="ProtNLM"/>
    </source>
</evidence>
<keyword evidence="4" id="KW-1185">Reference proteome</keyword>
<proteinExistence type="predicted"/>
<comment type="caution">
    <text evidence="3">The sequence shown here is derived from an EMBL/GenBank/DDBJ whole genome shotgun (WGS) entry which is preliminary data.</text>
</comment>
<gene>
    <name evidence="3" type="ORF">C2L80_06590</name>
</gene>
<protein>
    <recommendedName>
        <fullName evidence="5">DUF4064 domain-containing protein</fullName>
    </recommendedName>
</protein>
<evidence type="ECO:0000256" key="2">
    <source>
        <dbReference type="SAM" id="Phobius"/>
    </source>
</evidence>
<evidence type="ECO:0000256" key="1">
    <source>
        <dbReference type="SAM" id="MobiDB-lite"/>
    </source>
</evidence>
<evidence type="ECO:0000313" key="4">
    <source>
        <dbReference type="Proteomes" id="UP000236488"/>
    </source>
</evidence>
<name>A0A2K2U547_9ACTN</name>
<accession>A0A2K2U547</accession>
<feature type="transmembrane region" description="Helical" evidence="2">
    <location>
        <begin position="114"/>
        <end position="143"/>
    </location>
</feature>
<dbReference type="Proteomes" id="UP000236488">
    <property type="component" value="Unassembled WGS sequence"/>
</dbReference>
<feature type="transmembrane region" description="Helical" evidence="2">
    <location>
        <begin position="79"/>
        <end position="102"/>
    </location>
</feature>
<feature type="compositionally biased region" description="Low complexity" evidence="1">
    <location>
        <begin position="154"/>
        <end position="191"/>
    </location>
</feature>
<feature type="transmembrane region" description="Helical" evidence="2">
    <location>
        <begin position="12"/>
        <end position="40"/>
    </location>
</feature>
<organism evidence="3 4">
    <name type="scientific">Rubneribacter badeniensis</name>
    <dbReference type="NCBI Taxonomy" id="2070688"/>
    <lineage>
        <taxon>Bacteria</taxon>
        <taxon>Bacillati</taxon>
        <taxon>Actinomycetota</taxon>
        <taxon>Coriobacteriia</taxon>
        <taxon>Eggerthellales</taxon>
        <taxon>Eggerthellaceae</taxon>
        <taxon>Rubneribacter</taxon>
    </lineage>
</organism>
<feature type="region of interest" description="Disordered" evidence="1">
    <location>
        <begin position="152"/>
        <end position="276"/>
    </location>
</feature>
<dbReference type="AlphaFoldDB" id="A0A2K2U547"/>
<keyword evidence="2" id="KW-0472">Membrane</keyword>
<evidence type="ECO:0000313" key="3">
    <source>
        <dbReference type="EMBL" id="PNV65421.1"/>
    </source>
</evidence>
<reference evidence="3 4" key="1">
    <citation type="journal article" date="2018" name="Int. J. Syst. Evol. Microbiol.">
        <title>Rubneribacter badeniensis gen. nov., sp. nov. and Enteroscipio rubneri gen. nov., sp. nov., new members of the Eggerthellaceae isolated from human faeces.</title>
        <authorList>
            <person name="Danylec N."/>
            <person name="Gobl A."/>
            <person name="Stoll D.A."/>
            <person name="Hetzer B."/>
            <person name="Kulling S.E."/>
            <person name="Huch M."/>
        </authorList>
    </citation>
    <scope>NUCLEOTIDE SEQUENCE [LARGE SCALE GENOMIC DNA]</scope>
    <source>
        <strain evidence="3 4">ResAG-85</strain>
    </source>
</reference>
<dbReference type="RefSeq" id="WP_103262880.1">
    <property type="nucleotide sequence ID" value="NZ_PPEL01000031.1"/>
</dbReference>
<sequence length="276" mass="28107">MQDSNARTVRGIGIAVVILSALALIVFGLGAIAVGALGAFVSDPSLYGDGISINGYDHGYYDSLSAEEAAGLMSGSMLLVTWLFVWGALCAAVSLVAGILGIRVPTHPDKSGSAFGWSIAGAIVAVLSGRLVTAVLLVIAAVYANKLRHPKPSGYQPQQPYGQPWGQQPGYGQQPWNNQQSYGQQPSYGYGAPSYPQSTDAAGASAADTADANTTGAPTATHVAPAAPAPAVPAPATPTAPTAPEDPIASKTAEDSPETEDSAKPESDGSDTQQTR</sequence>
<keyword evidence="2" id="KW-0812">Transmembrane</keyword>
<keyword evidence="2" id="KW-1133">Transmembrane helix</keyword>
<dbReference type="EMBL" id="PPEL01000031">
    <property type="protein sequence ID" value="PNV65421.1"/>
    <property type="molecule type" value="Genomic_DNA"/>
</dbReference>
<feature type="compositionally biased region" description="Low complexity" evidence="1">
    <location>
        <begin position="198"/>
        <end position="226"/>
    </location>
</feature>